<sequence>MQKWASKLNVVMRKTDIEWSEDKRQIKYGIERIFQRNGEFKKDLLNETGTFVEVPRAVGSMLLTICIVFLYLFCISQLVRTQWKPKPANTFYFMNIGNVFNSSKVIDKIEGYTSPAFTFVQAQIMGPNTQRYGYIYGYNGSRGYNYTIHTGINNMAEKGKVIDFHSEYSKFNTIATQYETEFFDGLTFPSLSSGTSRPKPFLNVFQGDVCRPVHLRYNRTISMFGLPAVHEYNLKLVNYITCPQLNEACHEEADRLDITNCFSTELPPGTLYLSKPHLYGHDSNNTNIAFTPDAKKHESTIYFEAISGTPIKAQLRIQLNVNAFVDPSKIDEEGNLIPIPGKRGRLRLIPMFWVDQEITVNDETLHRLQRVNRILQYGQRFHDSVPISCLIIAFLLSALLISVLEFLITCFIRPKPTNTRKMNAEDPLEANLNQKLLEKNVV</sequence>
<protein>
    <submittedName>
        <fullName evidence="8">Uncharacterized protein</fullName>
    </submittedName>
</protein>
<organism evidence="8 10">
    <name type="scientific">Didymodactylos carnosus</name>
    <dbReference type="NCBI Taxonomy" id="1234261"/>
    <lineage>
        <taxon>Eukaryota</taxon>
        <taxon>Metazoa</taxon>
        <taxon>Spiralia</taxon>
        <taxon>Gnathifera</taxon>
        <taxon>Rotifera</taxon>
        <taxon>Eurotatoria</taxon>
        <taxon>Bdelloidea</taxon>
        <taxon>Philodinida</taxon>
        <taxon>Philodinidae</taxon>
        <taxon>Didymodactylos</taxon>
    </lineage>
</organism>
<keyword evidence="6" id="KW-0325">Glycoprotein</keyword>
<dbReference type="InterPro" id="IPR002159">
    <property type="entry name" value="CD36_fam"/>
</dbReference>
<reference evidence="8" key="1">
    <citation type="submission" date="2021-02" db="EMBL/GenBank/DDBJ databases">
        <authorList>
            <person name="Nowell W R."/>
        </authorList>
    </citation>
    <scope>NUCLEOTIDE SEQUENCE</scope>
</reference>
<feature type="transmembrane region" description="Helical" evidence="7">
    <location>
        <begin position="61"/>
        <end position="79"/>
    </location>
</feature>
<dbReference type="Proteomes" id="UP000682733">
    <property type="component" value="Unassembled WGS sequence"/>
</dbReference>
<dbReference type="PANTHER" id="PTHR11923">
    <property type="entry name" value="SCAVENGER RECEPTOR CLASS B TYPE-1 SR-B1"/>
    <property type="match status" value="1"/>
</dbReference>
<keyword evidence="5 7" id="KW-0472">Membrane</keyword>
<dbReference type="Pfam" id="PF01130">
    <property type="entry name" value="CD36"/>
    <property type="match status" value="1"/>
</dbReference>
<evidence type="ECO:0000256" key="7">
    <source>
        <dbReference type="SAM" id="Phobius"/>
    </source>
</evidence>
<name>A0A8S2EJ70_9BILA</name>
<comment type="caution">
    <text evidence="8">The sequence shown here is derived from an EMBL/GenBank/DDBJ whole genome shotgun (WGS) entry which is preliminary data.</text>
</comment>
<evidence type="ECO:0000313" key="10">
    <source>
        <dbReference type="Proteomes" id="UP000677228"/>
    </source>
</evidence>
<keyword evidence="3 7" id="KW-0812">Transmembrane</keyword>
<comment type="subcellular location">
    <subcellularLocation>
        <location evidence="1">Membrane</location>
    </subcellularLocation>
</comment>
<accession>A0A8S2EJ70</accession>
<evidence type="ECO:0000256" key="6">
    <source>
        <dbReference type="ARBA" id="ARBA00023180"/>
    </source>
</evidence>
<dbReference type="GO" id="GO:0005737">
    <property type="term" value="C:cytoplasm"/>
    <property type="evidence" value="ECO:0007669"/>
    <property type="project" value="TreeGrafter"/>
</dbReference>
<evidence type="ECO:0000256" key="5">
    <source>
        <dbReference type="ARBA" id="ARBA00023136"/>
    </source>
</evidence>
<evidence type="ECO:0000313" key="9">
    <source>
        <dbReference type="EMBL" id="CAF4045837.1"/>
    </source>
</evidence>
<dbReference type="GO" id="GO:0005044">
    <property type="term" value="F:scavenger receptor activity"/>
    <property type="evidence" value="ECO:0007669"/>
    <property type="project" value="TreeGrafter"/>
</dbReference>
<gene>
    <name evidence="8" type="ORF">OVA965_LOCUS25698</name>
    <name evidence="9" type="ORF">TMI583_LOCUS26430</name>
</gene>
<proteinExistence type="inferred from homology"/>
<dbReference type="EMBL" id="CAJNOK010016090">
    <property type="protein sequence ID" value="CAF1238234.1"/>
    <property type="molecule type" value="Genomic_DNA"/>
</dbReference>
<evidence type="ECO:0000256" key="3">
    <source>
        <dbReference type="ARBA" id="ARBA00022692"/>
    </source>
</evidence>
<dbReference type="AlphaFoldDB" id="A0A8S2EJ70"/>
<dbReference type="GO" id="GO:0016020">
    <property type="term" value="C:membrane"/>
    <property type="evidence" value="ECO:0007669"/>
    <property type="project" value="UniProtKB-SubCell"/>
</dbReference>
<comment type="similarity">
    <text evidence="2">Belongs to the CD36 family.</text>
</comment>
<evidence type="ECO:0000256" key="4">
    <source>
        <dbReference type="ARBA" id="ARBA00022989"/>
    </source>
</evidence>
<dbReference type="PANTHER" id="PTHR11923:SF51">
    <property type="entry name" value="LYSOSOME MEMBRANE PROTEIN 2"/>
    <property type="match status" value="1"/>
</dbReference>
<dbReference type="EMBL" id="CAJOBA010037637">
    <property type="protein sequence ID" value="CAF4045837.1"/>
    <property type="molecule type" value="Genomic_DNA"/>
</dbReference>
<evidence type="ECO:0000313" key="8">
    <source>
        <dbReference type="EMBL" id="CAF1238234.1"/>
    </source>
</evidence>
<keyword evidence="4 7" id="KW-1133">Transmembrane helix</keyword>
<dbReference type="Proteomes" id="UP000677228">
    <property type="component" value="Unassembled WGS sequence"/>
</dbReference>
<evidence type="ECO:0000256" key="2">
    <source>
        <dbReference type="ARBA" id="ARBA00010532"/>
    </source>
</evidence>
<feature type="transmembrane region" description="Helical" evidence="7">
    <location>
        <begin position="390"/>
        <end position="412"/>
    </location>
</feature>
<evidence type="ECO:0000256" key="1">
    <source>
        <dbReference type="ARBA" id="ARBA00004370"/>
    </source>
</evidence>